<protein>
    <recommendedName>
        <fullName evidence="12 13">Phosphatidylethanolamine N-methyltransferase</fullName>
        <shortName evidence="12">PE methyltransferase</shortName>
        <shortName evidence="12 13">PEAMT</shortName>
        <shortName evidence="12">PEMT</shortName>
        <ecNumber evidence="12 13">2.1.1.17</ecNumber>
    </recommendedName>
</protein>
<evidence type="ECO:0000256" key="10">
    <source>
        <dbReference type="ARBA" id="ARBA00023209"/>
    </source>
</evidence>
<dbReference type="FunCoup" id="A0A163KYC4">
    <property type="interactions" value="107"/>
</dbReference>
<feature type="region of interest" description="Disordered" evidence="14">
    <location>
        <begin position="322"/>
        <end position="347"/>
    </location>
</feature>
<dbReference type="EMBL" id="LT553527">
    <property type="protein sequence ID" value="SAM01490.1"/>
    <property type="molecule type" value="Genomic_DNA"/>
</dbReference>
<feature type="transmembrane region" description="Helical" evidence="12 13">
    <location>
        <begin position="539"/>
        <end position="559"/>
    </location>
</feature>
<keyword evidence="5 12" id="KW-0949">S-adenosyl-L-methionine</keyword>
<keyword evidence="11 12" id="KW-1208">Phospholipid metabolism</keyword>
<dbReference type="STRING" id="4829.A0A163KYC4"/>
<evidence type="ECO:0000256" key="9">
    <source>
        <dbReference type="ARBA" id="ARBA00023136"/>
    </source>
</evidence>
<dbReference type="AlphaFoldDB" id="A0A163KYC4"/>
<evidence type="ECO:0000256" key="8">
    <source>
        <dbReference type="ARBA" id="ARBA00023098"/>
    </source>
</evidence>
<dbReference type="PANTHER" id="PTHR32138">
    <property type="entry name" value="PHOSPHATIDYLETHANOLAMINE N-METHYLTRANSFERASE"/>
    <property type="match status" value="1"/>
</dbReference>
<accession>A0A163KYC4</accession>
<feature type="transmembrane region" description="Helical" evidence="12 13">
    <location>
        <begin position="106"/>
        <end position="127"/>
    </location>
</feature>
<dbReference type="GO" id="GO:0006656">
    <property type="term" value="P:phosphatidylcholine biosynthetic process"/>
    <property type="evidence" value="ECO:0007669"/>
    <property type="project" value="UniProtKB-UniRule"/>
</dbReference>
<evidence type="ECO:0000256" key="2">
    <source>
        <dbReference type="ARBA" id="ARBA00022516"/>
    </source>
</evidence>
<dbReference type="PIRSF" id="PIRSF000383">
    <property type="entry name" value="PEAMT"/>
    <property type="match status" value="1"/>
</dbReference>
<evidence type="ECO:0000313" key="15">
    <source>
        <dbReference type="EMBL" id="SAM01490.1"/>
    </source>
</evidence>
<dbReference type="UniPathway" id="UPA00753"/>
<keyword evidence="7 12" id="KW-1133">Transmembrane helix</keyword>
<feature type="transmembrane region" description="Helical" evidence="12 13">
    <location>
        <begin position="445"/>
        <end position="465"/>
    </location>
</feature>
<keyword evidence="2 12" id="KW-0444">Lipid biosynthesis</keyword>
<evidence type="ECO:0000256" key="14">
    <source>
        <dbReference type="SAM" id="MobiDB-lite"/>
    </source>
</evidence>
<name>A0A163KYC4_ABSGL</name>
<dbReference type="GO" id="GO:0004608">
    <property type="term" value="F:phosphatidylethanolamine N-methyltransferase activity"/>
    <property type="evidence" value="ECO:0007669"/>
    <property type="project" value="UniProtKB-UniRule"/>
</dbReference>
<dbReference type="Pfam" id="PF04191">
    <property type="entry name" value="PEMT"/>
    <property type="match status" value="2"/>
</dbReference>
<evidence type="ECO:0000256" key="6">
    <source>
        <dbReference type="ARBA" id="ARBA00022692"/>
    </source>
</evidence>
<feature type="transmembrane region" description="Helical" evidence="12 13">
    <location>
        <begin position="371"/>
        <end position="387"/>
    </location>
</feature>
<dbReference type="HAMAP" id="MF_03217">
    <property type="entry name" value="PEMT"/>
    <property type="match status" value="1"/>
</dbReference>
<feature type="region of interest" description="Disordered" evidence="14">
    <location>
        <begin position="1"/>
        <end position="28"/>
    </location>
</feature>
<evidence type="ECO:0000256" key="7">
    <source>
        <dbReference type="ARBA" id="ARBA00022989"/>
    </source>
</evidence>
<evidence type="ECO:0000256" key="13">
    <source>
        <dbReference type="RuleBase" id="RU361122"/>
    </source>
</evidence>
<feature type="region of interest" description="Disordered" evidence="14">
    <location>
        <begin position="788"/>
        <end position="830"/>
    </location>
</feature>
<feature type="transmembrane region" description="Helical" evidence="12 13">
    <location>
        <begin position="477"/>
        <end position="498"/>
    </location>
</feature>
<dbReference type="Proteomes" id="UP000078561">
    <property type="component" value="Unassembled WGS sequence"/>
</dbReference>
<dbReference type="OMA" id="YGLHIAT"/>
<comment type="catalytic activity">
    <reaction evidence="12 13">
        <text>a 1,2-diacyl-sn-glycero-3-phosphoethanolamine + S-adenosyl-L-methionine = a 1,2-diacyl-sn-glycero-3-phospho-N-methylethanolamine + S-adenosyl-L-homocysteine + H(+)</text>
        <dbReference type="Rhea" id="RHEA:11164"/>
        <dbReference type="ChEBI" id="CHEBI:15378"/>
        <dbReference type="ChEBI" id="CHEBI:57856"/>
        <dbReference type="ChEBI" id="CHEBI:59789"/>
        <dbReference type="ChEBI" id="CHEBI:64573"/>
        <dbReference type="ChEBI" id="CHEBI:64612"/>
        <dbReference type="EC" id="2.1.1.17"/>
    </reaction>
</comment>
<keyword evidence="9 12" id="KW-0472">Membrane</keyword>
<comment type="caution">
    <text evidence="12 13">Lacks conserved residue(s) required for the propagation of feature annotation.</text>
</comment>
<keyword evidence="4 12" id="KW-0808">Transferase</keyword>
<comment type="similarity">
    <text evidence="12 13">Belongs to the class VI-like SAM-binding methyltransferase superfamily. CHO2 family.</text>
</comment>
<evidence type="ECO:0000256" key="5">
    <source>
        <dbReference type="ARBA" id="ARBA00022691"/>
    </source>
</evidence>
<comment type="function">
    <text evidence="12 13">Catalyzes the first step of the methylation pathway of phosphatidylcholine biosynthesis, the SAM-dependent methylation of phosphatidylethanolamine (PE) to phosphatidylmonomethylethanolamine (PMME).</text>
</comment>
<comment type="subcellular location">
    <subcellularLocation>
        <location evidence="1">Endomembrane system</location>
        <topology evidence="1">Multi-pass membrane protein</topology>
    </subcellularLocation>
    <subcellularLocation>
        <location evidence="12 13">Endoplasmic reticulum membrane</location>
        <topology evidence="12 13">Multi-pass membrane protein</topology>
    </subcellularLocation>
</comment>
<evidence type="ECO:0000256" key="12">
    <source>
        <dbReference type="HAMAP-Rule" id="MF_03217"/>
    </source>
</evidence>
<dbReference type="InterPro" id="IPR016219">
    <property type="entry name" value="Phosphatid-EA_MeTrfase_fun"/>
</dbReference>
<evidence type="ECO:0000256" key="3">
    <source>
        <dbReference type="ARBA" id="ARBA00022603"/>
    </source>
</evidence>
<feature type="transmembrane region" description="Helical" evidence="12 13">
    <location>
        <begin position="247"/>
        <end position="267"/>
    </location>
</feature>
<dbReference type="PANTHER" id="PTHR32138:SF0">
    <property type="entry name" value="PHOSPHATIDYLETHANOLAMINE N-METHYLTRANSFERASE"/>
    <property type="match status" value="1"/>
</dbReference>
<gene>
    <name evidence="15" type="primary">ABSGL_07231.1 scaffold 8717</name>
</gene>
<keyword evidence="8 12" id="KW-0443">Lipid metabolism</keyword>
<dbReference type="GO" id="GO:0005789">
    <property type="term" value="C:endoplasmic reticulum membrane"/>
    <property type="evidence" value="ECO:0007669"/>
    <property type="project" value="UniProtKB-SubCell"/>
</dbReference>
<feature type="compositionally biased region" description="Polar residues" evidence="14">
    <location>
        <begin position="12"/>
        <end position="28"/>
    </location>
</feature>
<evidence type="ECO:0000313" key="16">
    <source>
        <dbReference type="Proteomes" id="UP000078561"/>
    </source>
</evidence>
<dbReference type="Gene3D" id="2.60.40.2840">
    <property type="match status" value="1"/>
</dbReference>
<dbReference type="InterPro" id="IPR007318">
    <property type="entry name" value="Phopholipid_MeTrfase"/>
</dbReference>
<feature type="transmembrane region" description="Helical" evidence="12 13">
    <location>
        <begin position="80"/>
        <end position="100"/>
    </location>
</feature>
<comment type="pathway">
    <text evidence="12 13">Phospholipid metabolism; phosphatidylcholine biosynthesis.</text>
</comment>
<keyword evidence="10 12" id="KW-0594">Phospholipid biosynthesis</keyword>
<keyword evidence="16" id="KW-1185">Reference proteome</keyword>
<feature type="transmembrane region" description="Helical" evidence="12 13">
    <location>
        <begin position="279"/>
        <end position="312"/>
    </location>
</feature>
<feature type="transmembrane region" description="Helical" evidence="12 13">
    <location>
        <begin position="393"/>
        <end position="415"/>
    </location>
</feature>
<evidence type="ECO:0000256" key="4">
    <source>
        <dbReference type="ARBA" id="ARBA00022679"/>
    </source>
</evidence>
<feature type="compositionally biased region" description="Low complexity" evidence="14">
    <location>
        <begin position="790"/>
        <end position="821"/>
    </location>
</feature>
<dbReference type="InParanoid" id="A0A163KYC4"/>
<dbReference type="GO" id="GO:0032259">
    <property type="term" value="P:methylation"/>
    <property type="evidence" value="ECO:0007669"/>
    <property type="project" value="UniProtKB-KW"/>
</dbReference>
<proteinExistence type="inferred from homology"/>
<evidence type="ECO:0000256" key="1">
    <source>
        <dbReference type="ARBA" id="ARBA00004127"/>
    </source>
</evidence>
<keyword evidence="12 13" id="KW-0256">Endoplasmic reticulum</keyword>
<reference evidence="15" key="1">
    <citation type="submission" date="2016-04" db="EMBL/GenBank/DDBJ databases">
        <authorList>
            <person name="Evans L.H."/>
            <person name="Alamgir A."/>
            <person name="Owens N."/>
            <person name="Weber N.D."/>
            <person name="Virtaneva K."/>
            <person name="Barbian K."/>
            <person name="Babar A."/>
            <person name="Rosenke K."/>
        </authorList>
    </citation>
    <scope>NUCLEOTIDE SEQUENCE [LARGE SCALE GENOMIC DNA]</scope>
    <source>
        <strain evidence="15">CBS 101.48</strain>
    </source>
</reference>
<evidence type="ECO:0000256" key="11">
    <source>
        <dbReference type="ARBA" id="ARBA00023264"/>
    </source>
</evidence>
<feature type="region of interest" description="Disordered" evidence="14">
    <location>
        <begin position="967"/>
        <end position="988"/>
    </location>
</feature>
<dbReference type="EC" id="2.1.1.17" evidence="12 13"/>
<organism evidence="15">
    <name type="scientific">Absidia glauca</name>
    <name type="common">Pin mould</name>
    <dbReference type="NCBI Taxonomy" id="4829"/>
    <lineage>
        <taxon>Eukaryota</taxon>
        <taxon>Fungi</taxon>
        <taxon>Fungi incertae sedis</taxon>
        <taxon>Mucoromycota</taxon>
        <taxon>Mucoromycotina</taxon>
        <taxon>Mucoromycetes</taxon>
        <taxon>Mucorales</taxon>
        <taxon>Cunninghamellaceae</taxon>
        <taxon>Absidia</taxon>
    </lineage>
</organism>
<dbReference type="OrthoDB" id="4583at2759"/>
<keyword evidence="6 12" id="KW-0812">Transmembrane</keyword>
<keyword evidence="3 12" id="KW-0489">Methyltransferase</keyword>
<sequence length="988" mass="111787">MTADTELRQRHSTTQDTTSPTQHPLDSTQTSSILDADIDMKKDKAVRSSYGKTPDGKVFRVPVTHEMVATLLDPKQKKGFFDFLTLGIMAVQIGLFFLLPTVAKQFLFMGLFAFWRLSYNVGLGVLLKYQSDSRGLVRLAKKYKLFDQDSKTYHWMNRELSLKMGDDYDYATAPIEYNTWLLYRQLVDVILMNDFTTYMCFALSWFNTSPQSSFIMGDALRWCGGLFLVAFNIWVKIDAQRVVKDFAWYWGDFFFLIEQSLTFDGVFEMAPHPMYSVGYFGYYGVSLMCASYTVLYVSMAAHALQFVFLIYVENPHIEKTYNPPTVPKRQTPSKVKSGDDEDETQEDLTTSYFRRDLIVVKNFDIFRSTDLVSFIVMTYAVILPLLMPSRIGVAFAVGQAFFWRIVHSYGLGALLRAQSQKKFFTRHFVKWGGGVHEAFQNWKSIYNLSLCMTYISFIVAAWKMYSLPEDWTYGTTLLRHTLGLTFIALHVWTSASIFEVLGEFGWFYGDFFLDDHPSELLYTGIYRFLNNPEKIMGHAAFWGLTLMANSWTIFALALFSQVSNFLFLHYIEAPHMGKLYGDQIRKEAGLTKTLKSAAVAIPKNIPDKLQQEVAKLLREKHELQAAVNTTKSVERMVKETVEKVEKAVEETRGVVGELMDAGKSMEKHRPERSLANLYCLLFLARPRLQEMLTETRSLIKSQRARLIPQVVNIEMYDLSKYSVKRNNPNYELGQAISAVWEAPSYRGERDWVGVYKVGSNKDKRVTNISSRGLWKWAADLMDDVSKTENSTKATPATDDAASTPLLSSSTSSLASSTCSLTDPPNAAGKQLRGTVTLGGNQLPWEVGTYELRYHHDGKHNVMAVSEPFDIVAPAPKDPGDTNGVQHTLLRLVQNALDNNPDTIPVSPTDVFIGLGESEARHIVDVIKLIYGVEFAWEVVLVDNTVARLTKRIQLGVEALSPFPDQKTKRLSSASSTCSPAIPVTATDL</sequence>
<dbReference type="PROSITE" id="PS51598">
    <property type="entry name" value="SAM_CHO2"/>
    <property type="match status" value="1"/>
</dbReference>